<dbReference type="Proteomes" id="UP001165960">
    <property type="component" value="Unassembled WGS sequence"/>
</dbReference>
<reference evidence="1" key="1">
    <citation type="submission" date="2022-04" db="EMBL/GenBank/DDBJ databases">
        <title>Genome of the entomopathogenic fungus Entomophthora muscae.</title>
        <authorList>
            <person name="Elya C."/>
            <person name="Lovett B.R."/>
            <person name="Lee E."/>
            <person name="Macias A.M."/>
            <person name="Hajek A.E."/>
            <person name="De Bivort B.L."/>
            <person name="Kasson M.T."/>
            <person name="De Fine Licht H.H."/>
            <person name="Stajich J.E."/>
        </authorList>
    </citation>
    <scope>NUCLEOTIDE SEQUENCE</scope>
    <source>
        <strain evidence="1">Berkeley</strain>
    </source>
</reference>
<keyword evidence="2" id="KW-1185">Reference proteome</keyword>
<protein>
    <submittedName>
        <fullName evidence="1">F-box protein: endocytic membrane traffic, recycling ReCYcling 1</fullName>
    </submittedName>
</protein>
<gene>
    <name evidence="1" type="primary">RCY1_2</name>
    <name evidence="1" type="ORF">DSO57_1036763</name>
</gene>
<sequence length="818" mass="93504">MSPPKEEASKGSLEVSESSKSKSRGFNGWLGFKKTSSSPSSLSPTFKTRPKASSKDTHVPSTTSFNDIDIDSMVYLLQFLSVETLLNLKNVSKRFQYFVLLDRVWAYRLKCISYSTIEWNLGLSNSAAATPRMLIQAIWEDLRGRYLQFRCLDKDANLATFHCELQQPSSEALVHISKTLLKLTHLSKAKMVEDWVDIHNNITIMKTYYESALLSNLAVAYAEHDIEELKVQCTALQELAGGNVGVRWLVEQNPIFVYQSYTLPEDLFDADSICSIVEQYFEAFHSEIKKENDLLAKILPDPTEGNTVFIEQLFRDCLVGLLHPILNSAEEQSDMVPALYSQILVACLERGNQLLLQIEQEKLAVDLGRAEHALFFFFQPLLDVYARNELLFLELNYSTMTKGFLYSQFGTLNTSIQETQQNFLQNIDQQRRKVMDSMSKAFNSNMFNFSRQNQIVHNELDFDDSSLEDISMRKSKAGDKAISEAPCSSIYSFSSYVSIDMASDMVALNKQSLQRIGKFKRFSKFSACERLIKNTVEQIFSCLTSYLGVHHVSKGFEVAFRLLRAHQSSQFQSLDGELVGPVTSFFQMIKAVDSIQGSLEKHYYQELRHFVDPDDFLDTCNIAKKRFETSIDEMVASGLDLSIQTLMHHVHSLLQHYQTAADFKPGHQLDHLRPTKACQEVVNCLIAHVSNVRRGNLESHILEVFYKEIALRLFHDLCKHIKAFTFDEAGGYQLLSDLSGYFSWVATLDIPDIINHFQALKEVANLFLLSPENLKILLHDQERFLGIFHPEDLLEFVQRRIDYRKIQKHIEVEGCSVM</sequence>
<evidence type="ECO:0000313" key="2">
    <source>
        <dbReference type="Proteomes" id="UP001165960"/>
    </source>
</evidence>
<organism evidence="1 2">
    <name type="scientific">Entomophthora muscae</name>
    <dbReference type="NCBI Taxonomy" id="34485"/>
    <lineage>
        <taxon>Eukaryota</taxon>
        <taxon>Fungi</taxon>
        <taxon>Fungi incertae sedis</taxon>
        <taxon>Zoopagomycota</taxon>
        <taxon>Entomophthoromycotina</taxon>
        <taxon>Entomophthoromycetes</taxon>
        <taxon>Entomophthorales</taxon>
        <taxon>Entomophthoraceae</taxon>
        <taxon>Entomophthora</taxon>
    </lineage>
</organism>
<comment type="caution">
    <text evidence="1">The sequence shown here is derived from an EMBL/GenBank/DDBJ whole genome shotgun (WGS) entry which is preliminary data.</text>
</comment>
<evidence type="ECO:0000313" key="1">
    <source>
        <dbReference type="EMBL" id="KAJ9059895.1"/>
    </source>
</evidence>
<proteinExistence type="predicted"/>
<accession>A0ACC2SC61</accession>
<name>A0ACC2SC61_9FUNG</name>
<dbReference type="EMBL" id="QTSX02005335">
    <property type="protein sequence ID" value="KAJ9059895.1"/>
    <property type="molecule type" value="Genomic_DNA"/>
</dbReference>